<evidence type="ECO:0000256" key="4">
    <source>
        <dbReference type="SAM" id="SignalP"/>
    </source>
</evidence>
<accession>A0AA39YTN9</accession>
<feature type="region of interest" description="Disordered" evidence="3">
    <location>
        <begin position="284"/>
        <end position="329"/>
    </location>
</feature>
<sequence length="367" mass="39260">MVSFSIQVLVALLGAGAALAMPVEEKRQDAACTGPLVRKAWHTLTDTEKKSYIDAELCLMKKPSASGLRGTRTRFDEFQVAHALKTEIAHFVGQFLPFHRLFIFAHEQALRKECGYTGAQPYWEEGRDAGAFSKSILLDPVLGFGGNGVGPNKCIQDGPFANYTNSLGPGYLVQDHCIDRDINDLFSTTAAAATVERCLNTTTYLDFWPCIENGPHGAGHGGIGAQMLNPVSSPGDPIFFLHHAWLDWLWAKWQAKDPKARLTDMGGNNKGVLGGVFGGPSSPGFGAPGGPGGPGFPGGGAPPPNIPGGFTPVNLTRPNDVPEPLVIGDPGNTTTLSHLLYLYGMTENRTIAEVMDTKGVLCYVYDS</sequence>
<dbReference type="Gene3D" id="1.10.1280.10">
    <property type="entry name" value="Di-copper center containing domain from catechol oxidase"/>
    <property type="match status" value="1"/>
</dbReference>
<keyword evidence="4" id="KW-0732">Signal</keyword>
<evidence type="ECO:0000256" key="2">
    <source>
        <dbReference type="ARBA" id="ARBA00023008"/>
    </source>
</evidence>
<dbReference type="Pfam" id="PF00264">
    <property type="entry name" value="Tyrosinase"/>
    <property type="match status" value="1"/>
</dbReference>
<gene>
    <name evidence="6" type="ORF">B0T16DRAFT_386256</name>
</gene>
<evidence type="ECO:0000256" key="3">
    <source>
        <dbReference type="SAM" id="MobiDB-lite"/>
    </source>
</evidence>
<feature type="chain" id="PRO_5041429119" description="Tyrosinase copper-binding domain-containing protein" evidence="4">
    <location>
        <begin position="21"/>
        <end position="367"/>
    </location>
</feature>
<dbReference type="SUPFAM" id="SSF48056">
    <property type="entry name" value="Di-copper centre-containing domain"/>
    <property type="match status" value="1"/>
</dbReference>
<dbReference type="PANTHER" id="PTHR11474">
    <property type="entry name" value="TYROSINASE FAMILY MEMBER"/>
    <property type="match status" value="1"/>
</dbReference>
<evidence type="ECO:0000256" key="1">
    <source>
        <dbReference type="ARBA" id="ARBA00022723"/>
    </source>
</evidence>
<dbReference type="Proteomes" id="UP001174936">
    <property type="component" value="Unassembled WGS sequence"/>
</dbReference>
<keyword evidence="7" id="KW-1185">Reference proteome</keyword>
<proteinExistence type="predicted"/>
<keyword evidence="2" id="KW-0186">Copper</keyword>
<dbReference type="PRINTS" id="PR00092">
    <property type="entry name" value="TYROSINASE"/>
</dbReference>
<evidence type="ECO:0000313" key="7">
    <source>
        <dbReference type="Proteomes" id="UP001174936"/>
    </source>
</evidence>
<dbReference type="GO" id="GO:0046872">
    <property type="term" value="F:metal ion binding"/>
    <property type="evidence" value="ECO:0007669"/>
    <property type="project" value="UniProtKB-KW"/>
</dbReference>
<dbReference type="InterPro" id="IPR008922">
    <property type="entry name" value="Di-copper_centre_dom_sf"/>
</dbReference>
<dbReference type="InterPro" id="IPR002227">
    <property type="entry name" value="Tyrosinase_Cu-bd"/>
</dbReference>
<evidence type="ECO:0000259" key="5">
    <source>
        <dbReference type="PROSITE" id="PS00498"/>
    </source>
</evidence>
<dbReference type="InterPro" id="IPR050316">
    <property type="entry name" value="Tyrosinase/Hemocyanin"/>
</dbReference>
<name>A0AA39YTN9_9PEZI</name>
<keyword evidence="1" id="KW-0479">Metal-binding</keyword>
<evidence type="ECO:0000313" key="6">
    <source>
        <dbReference type="EMBL" id="KAK0657776.1"/>
    </source>
</evidence>
<dbReference type="PROSITE" id="PS00498">
    <property type="entry name" value="TYROSINASE_2"/>
    <property type="match status" value="1"/>
</dbReference>
<dbReference type="AlphaFoldDB" id="A0AA39YTN9"/>
<organism evidence="6 7">
    <name type="scientific">Cercophora newfieldiana</name>
    <dbReference type="NCBI Taxonomy" id="92897"/>
    <lineage>
        <taxon>Eukaryota</taxon>
        <taxon>Fungi</taxon>
        <taxon>Dikarya</taxon>
        <taxon>Ascomycota</taxon>
        <taxon>Pezizomycotina</taxon>
        <taxon>Sordariomycetes</taxon>
        <taxon>Sordariomycetidae</taxon>
        <taxon>Sordariales</taxon>
        <taxon>Lasiosphaeriaceae</taxon>
        <taxon>Cercophora</taxon>
    </lineage>
</organism>
<reference evidence="6" key="1">
    <citation type="submission" date="2023-06" db="EMBL/GenBank/DDBJ databases">
        <title>Genome-scale phylogeny and comparative genomics of the fungal order Sordariales.</title>
        <authorList>
            <consortium name="Lawrence Berkeley National Laboratory"/>
            <person name="Hensen N."/>
            <person name="Bonometti L."/>
            <person name="Westerberg I."/>
            <person name="Brannstrom I.O."/>
            <person name="Guillou S."/>
            <person name="Cros-Aarteil S."/>
            <person name="Calhoun S."/>
            <person name="Haridas S."/>
            <person name="Kuo A."/>
            <person name="Mondo S."/>
            <person name="Pangilinan J."/>
            <person name="Riley R."/>
            <person name="Labutti K."/>
            <person name="Andreopoulos B."/>
            <person name="Lipzen A."/>
            <person name="Chen C."/>
            <person name="Yanf M."/>
            <person name="Daum C."/>
            <person name="Ng V."/>
            <person name="Clum A."/>
            <person name="Steindorff A."/>
            <person name="Ohm R."/>
            <person name="Martin F."/>
            <person name="Silar P."/>
            <person name="Natvig D."/>
            <person name="Lalanne C."/>
            <person name="Gautier V."/>
            <person name="Ament-Velasquez S.L."/>
            <person name="Kruys A."/>
            <person name="Hutchinson M.I."/>
            <person name="Powell A.J."/>
            <person name="Barry K."/>
            <person name="Miller A.N."/>
            <person name="Grigoriev I.V."/>
            <person name="Debuchy R."/>
            <person name="Gladieux P."/>
            <person name="Thoren M.H."/>
            <person name="Johannesson H."/>
        </authorList>
    </citation>
    <scope>NUCLEOTIDE SEQUENCE</scope>
    <source>
        <strain evidence="6">SMH2532-1</strain>
    </source>
</reference>
<dbReference type="PANTHER" id="PTHR11474:SF126">
    <property type="entry name" value="TYROSINASE-LIKE PROTEIN TYR-1-RELATED"/>
    <property type="match status" value="1"/>
</dbReference>
<feature type="signal peptide" evidence="4">
    <location>
        <begin position="1"/>
        <end position="20"/>
    </location>
</feature>
<dbReference type="GO" id="GO:0016491">
    <property type="term" value="F:oxidoreductase activity"/>
    <property type="evidence" value="ECO:0007669"/>
    <property type="project" value="InterPro"/>
</dbReference>
<feature type="domain" description="Tyrosinase copper-binding" evidence="5">
    <location>
        <begin position="236"/>
        <end position="247"/>
    </location>
</feature>
<protein>
    <recommendedName>
        <fullName evidence="5">Tyrosinase copper-binding domain-containing protein</fullName>
    </recommendedName>
</protein>
<feature type="compositionally biased region" description="Gly residues" evidence="3">
    <location>
        <begin position="286"/>
        <end position="299"/>
    </location>
</feature>
<dbReference type="EMBL" id="JAULSV010000001">
    <property type="protein sequence ID" value="KAK0657776.1"/>
    <property type="molecule type" value="Genomic_DNA"/>
</dbReference>
<comment type="caution">
    <text evidence="6">The sequence shown here is derived from an EMBL/GenBank/DDBJ whole genome shotgun (WGS) entry which is preliminary data.</text>
</comment>